<dbReference type="InterPro" id="IPR036873">
    <property type="entry name" value="Rhodanese-like_dom_sf"/>
</dbReference>
<feature type="chain" id="PRO_5036918656" description="Rhodanese domain-containing protein" evidence="1">
    <location>
        <begin position="23"/>
        <end position="195"/>
    </location>
</feature>
<evidence type="ECO:0000256" key="1">
    <source>
        <dbReference type="SAM" id="SignalP"/>
    </source>
</evidence>
<name>A0A918XTJ0_9PROT</name>
<keyword evidence="4" id="KW-1185">Reference proteome</keyword>
<evidence type="ECO:0000313" key="3">
    <source>
        <dbReference type="EMBL" id="GHD54436.1"/>
    </source>
</evidence>
<protein>
    <recommendedName>
        <fullName evidence="2">Rhodanese domain-containing protein</fullName>
    </recommendedName>
</protein>
<dbReference type="Pfam" id="PF00581">
    <property type="entry name" value="Rhodanese"/>
    <property type="match status" value="1"/>
</dbReference>
<keyword evidence="1" id="KW-0732">Signal</keyword>
<dbReference type="RefSeq" id="WP_189991368.1">
    <property type="nucleotide sequence ID" value="NZ_BMZS01000007.1"/>
</dbReference>
<feature type="domain" description="Rhodanese" evidence="2">
    <location>
        <begin position="49"/>
        <end position="166"/>
    </location>
</feature>
<dbReference type="Gene3D" id="3.40.250.10">
    <property type="entry name" value="Rhodanese-like domain"/>
    <property type="match status" value="1"/>
</dbReference>
<gene>
    <name evidence="3" type="ORF">GCM10017083_31940</name>
</gene>
<evidence type="ECO:0000313" key="4">
    <source>
        <dbReference type="Proteomes" id="UP000630353"/>
    </source>
</evidence>
<reference evidence="3" key="2">
    <citation type="submission" date="2020-09" db="EMBL/GenBank/DDBJ databases">
        <authorList>
            <person name="Sun Q."/>
            <person name="Kim S."/>
        </authorList>
    </citation>
    <scope>NUCLEOTIDE SEQUENCE</scope>
    <source>
        <strain evidence="3">KCTC 42651</strain>
    </source>
</reference>
<sequence>MNWLKPSCLALLAVLASFEATAGTGALPANKLTTAGLYLTAAEARDFRAAHKTLFVDVRSRAEVNFLGLPTDVDVNIPYMELTDLARFDPEKGTYKLEPNPDFPLVFEKELQKRGLGKDTAILLMCRSGTRSAKAANLLTSMGYTRVYSVVDGFEGDTAKAGPAKGRRTVNGWKNAGLPWSYKLAPGQVYPPDRK</sequence>
<dbReference type="InterPro" id="IPR001763">
    <property type="entry name" value="Rhodanese-like_dom"/>
</dbReference>
<dbReference type="PANTHER" id="PTHR44086">
    <property type="entry name" value="THIOSULFATE SULFURTRANSFERASE RDL2, MITOCHONDRIAL-RELATED"/>
    <property type="match status" value="1"/>
</dbReference>
<dbReference type="GO" id="GO:0004792">
    <property type="term" value="F:thiosulfate-cyanide sulfurtransferase activity"/>
    <property type="evidence" value="ECO:0007669"/>
    <property type="project" value="TreeGrafter"/>
</dbReference>
<proteinExistence type="predicted"/>
<organism evidence="3 4">
    <name type="scientific">Thalassobaculum fulvum</name>
    <dbReference type="NCBI Taxonomy" id="1633335"/>
    <lineage>
        <taxon>Bacteria</taxon>
        <taxon>Pseudomonadati</taxon>
        <taxon>Pseudomonadota</taxon>
        <taxon>Alphaproteobacteria</taxon>
        <taxon>Rhodospirillales</taxon>
        <taxon>Thalassobaculaceae</taxon>
        <taxon>Thalassobaculum</taxon>
    </lineage>
</organism>
<feature type="signal peptide" evidence="1">
    <location>
        <begin position="1"/>
        <end position="22"/>
    </location>
</feature>
<comment type="caution">
    <text evidence="3">The sequence shown here is derived from an EMBL/GenBank/DDBJ whole genome shotgun (WGS) entry which is preliminary data.</text>
</comment>
<dbReference type="SUPFAM" id="SSF52821">
    <property type="entry name" value="Rhodanese/Cell cycle control phosphatase"/>
    <property type="match status" value="1"/>
</dbReference>
<dbReference type="AlphaFoldDB" id="A0A918XTJ0"/>
<dbReference type="PANTHER" id="PTHR44086:SF10">
    <property type="entry name" value="THIOSULFATE SULFURTRANSFERASE_RHODANESE-LIKE DOMAIN-CONTAINING PROTEIN 3"/>
    <property type="match status" value="1"/>
</dbReference>
<evidence type="ECO:0000259" key="2">
    <source>
        <dbReference type="PROSITE" id="PS50206"/>
    </source>
</evidence>
<dbReference type="SMART" id="SM00450">
    <property type="entry name" value="RHOD"/>
    <property type="match status" value="1"/>
</dbReference>
<dbReference type="EMBL" id="BMZS01000007">
    <property type="protein sequence ID" value="GHD54436.1"/>
    <property type="molecule type" value="Genomic_DNA"/>
</dbReference>
<dbReference type="PROSITE" id="PS50206">
    <property type="entry name" value="RHODANESE_3"/>
    <property type="match status" value="1"/>
</dbReference>
<dbReference type="Proteomes" id="UP000630353">
    <property type="component" value="Unassembled WGS sequence"/>
</dbReference>
<reference evidence="3" key="1">
    <citation type="journal article" date="2014" name="Int. J. Syst. Evol. Microbiol.">
        <title>Complete genome sequence of Corynebacterium casei LMG S-19264T (=DSM 44701T), isolated from a smear-ripened cheese.</title>
        <authorList>
            <consortium name="US DOE Joint Genome Institute (JGI-PGF)"/>
            <person name="Walter F."/>
            <person name="Albersmeier A."/>
            <person name="Kalinowski J."/>
            <person name="Ruckert C."/>
        </authorList>
    </citation>
    <scope>NUCLEOTIDE SEQUENCE</scope>
    <source>
        <strain evidence="3">KCTC 42651</strain>
    </source>
</reference>
<accession>A0A918XTJ0</accession>